<evidence type="ECO:0000313" key="3">
    <source>
        <dbReference type="Proteomes" id="UP000664844"/>
    </source>
</evidence>
<name>A0ABS3FTU4_9CYAN</name>
<evidence type="ECO:0000259" key="1">
    <source>
        <dbReference type="Pfam" id="PF13808"/>
    </source>
</evidence>
<dbReference type="Proteomes" id="UP000664844">
    <property type="component" value="Unassembled WGS sequence"/>
</dbReference>
<keyword evidence="3" id="KW-1185">Reference proteome</keyword>
<dbReference type="EMBL" id="JAFLQW010000425">
    <property type="protein sequence ID" value="MBO0350557.1"/>
    <property type="molecule type" value="Genomic_DNA"/>
</dbReference>
<accession>A0ABS3FTU4</accession>
<dbReference type="RefSeq" id="WP_207089030.1">
    <property type="nucleotide sequence ID" value="NZ_JAFLQW010000425.1"/>
</dbReference>
<gene>
    <name evidence="2" type="ORF">J0895_15925</name>
</gene>
<evidence type="ECO:0000313" key="2">
    <source>
        <dbReference type="EMBL" id="MBO0350557.1"/>
    </source>
</evidence>
<protein>
    <submittedName>
        <fullName evidence="2">Transposase family protein</fullName>
    </submittedName>
</protein>
<comment type="caution">
    <text evidence="2">The sequence shown here is derived from an EMBL/GenBank/DDBJ whole genome shotgun (WGS) entry which is preliminary data.</text>
</comment>
<feature type="domain" description="H repeat-associated protein N-terminal" evidence="1">
    <location>
        <begin position="3"/>
        <end position="85"/>
    </location>
</feature>
<sequence>MCRLEDCRRQAGKRHQQSIQLALFTLGVAAGNRGFIEIGDWTKAYSDELLELFNLEKKRLPSYSTIRRTFLRIDQQRYSACLSRFLGIDPIERETIAVDGKVLLWYYEAINDDADVDSHPAIMLVSTYIVERGLILEPYSGGFKN</sequence>
<organism evidence="2 3">
    <name type="scientific">Phormidium pseudopriestleyi FRX01</name>
    <dbReference type="NCBI Taxonomy" id="1759528"/>
    <lineage>
        <taxon>Bacteria</taxon>
        <taxon>Bacillati</taxon>
        <taxon>Cyanobacteriota</taxon>
        <taxon>Cyanophyceae</taxon>
        <taxon>Oscillatoriophycideae</taxon>
        <taxon>Oscillatoriales</taxon>
        <taxon>Oscillatoriaceae</taxon>
        <taxon>Phormidium</taxon>
    </lineage>
</organism>
<dbReference type="InterPro" id="IPR032806">
    <property type="entry name" value="YbfD_N"/>
</dbReference>
<reference evidence="2 3" key="1">
    <citation type="submission" date="2021-03" db="EMBL/GenBank/DDBJ databases">
        <title>Metabolic Capacity of the Antarctic Cyanobacterium Phormidium pseudopriestleyi that Sustains Oxygenic Photosynthesis in the Presence of Hydrogen Sulfide.</title>
        <authorList>
            <person name="Lumian J.E."/>
            <person name="Jungblut A.D."/>
            <person name="Dillon M.L."/>
            <person name="Hawes I."/>
            <person name="Doran P.T."/>
            <person name="Mackey T.J."/>
            <person name="Dick G.J."/>
            <person name="Grettenberger C.L."/>
            <person name="Sumner D.Y."/>
        </authorList>
    </citation>
    <scope>NUCLEOTIDE SEQUENCE [LARGE SCALE GENOMIC DNA]</scope>
    <source>
        <strain evidence="2 3">FRX01</strain>
    </source>
</reference>
<dbReference type="Pfam" id="PF13808">
    <property type="entry name" value="DDE_Tnp_1_assoc"/>
    <property type="match status" value="1"/>
</dbReference>
<proteinExistence type="predicted"/>